<keyword evidence="1" id="KW-0812">Transmembrane</keyword>
<dbReference type="AlphaFoldDB" id="A0A1K2I389"/>
<dbReference type="EMBL" id="FPKU01000004">
    <property type="protein sequence ID" value="SFZ86809.1"/>
    <property type="molecule type" value="Genomic_DNA"/>
</dbReference>
<evidence type="ECO:0000313" key="3">
    <source>
        <dbReference type="EMBL" id="SFZ86809.1"/>
    </source>
</evidence>
<feature type="transmembrane region" description="Helical" evidence="1">
    <location>
        <begin position="26"/>
        <end position="46"/>
    </location>
</feature>
<feature type="transmembrane region" description="Helical" evidence="1">
    <location>
        <begin position="103"/>
        <end position="122"/>
    </location>
</feature>
<sequence length="185" mass="19935">MPALSTEGQTTNEGGGRKAAPYRRPYWLGALVSAMGALWLYNAYFLPQGARYAAIGPGLFVTIAGAGLLILGIILMVQIHRGERFEPQDAEDAAADAPMDRNAFLIALLAVVLPIIIMRPFGLPITAMIAFTLVCRAFGSRAWVVNLITGAIIGALAWFLFSRLGLQLGPFFGQRSNTLFAFLGF</sequence>
<keyword evidence="1" id="KW-1133">Transmembrane helix</keyword>
<dbReference type="STRING" id="665118.SAMN02983003_4003"/>
<organism evidence="3 4">
    <name type="scientific">Devosia enhydra</name>
    <dbReference type="NCBI Taxonomy" id="665118"/>
    <lineage>
        <taxon>Bacteria</taxon>
        <taxon>Pseudomonadati</taxon>
        <taxon>Pseudomonadota</taxon>
        <taxon>Alphaproteobacteria</taxon>
        <taxon>Hyphomicrobiales</taxon>
        <taxon>Devosiaceae</taxon>
        <taxon>Devosia</taxon>
    </lineage>
</organism>
<evidence type="ECO:0000313" key="4">
    <source>
        <dbReference type="Proteomes" id="UP000183447"/>
    </source>
</evidence>
<feature type="transmembrane region" description="Helical" evidence="1">
    <location>
        <begin position="52"/>
        <end position="77"/>
    </location>
</feature>
<dbReference type="Proteomes" id="UP000183447">
    <property type="component" value="Unassembled WGS sequence"/>
</dbReference>
<reference evidence="3 4" key="1">
    <citation type="submission" date="2016-11" db="EMBL/GenBank/DDBJ databases">
        <authorList>
            <person name="Jaros S."/>
            <person name="Januszkiewicz K."/>
            <person name="Wedrychowicz H."/>
        </authorList>
    </citation>
    <scope>NUCLEOTIDE SEQUENCE [LARGE SCALE GENOMIC DNA]</scope>
    <source>
        <strain evidence="3 4">ATCC 23634</strain>
    </source>
</reference>
<keyword evidence="1" id="KW-0472">Membrane</keyword>
<feature type="transmembrane region" description="Helical" evidence="1">
    <location>
        <begin position="142"/>
        <end position="161"/>
    </location>
</feature>
<evidence type="ECO:0000256" key="1">
    <source>
        <dbReference type="SAM" id="Phobius"/>
    </source>
</evidence>
<dbReference type="OrthoDB" id="8159840at2"/>
<gene>
    <name evidence="3" type="ORF">SAMN02983003_4003</name>
</gene>
<dbReference type="Pfam" id="PF07331">
    <property type="entry name" value="TctB"/>
    <property type="match status" value="1"/>
</dbReference>
<accession>A0A1K2I389</accession>
<name>A0A1K2I389_9HYPH</name>
<evidence type="ECO:0000259" key="2">
    <source>
        <dbReference type="Pfam" id="PF07331"/>
    </source>
</evidence>
<dbReference type="InterPro" id="IPR009936">
    <property type="entry name" value="DUF1468"/>
</dbReference>
<proteinExistence type="predicted"/>
<keyword evidence="4" id="KW-1185">Reference proteome</keyword>
<protein>
    <submittedName>
        <fullName evidence="3">Putative tricarboxylic transport membrane protein</fullName>
    </submittedName>
</protein>
<feature type="domain" description="DUF1468" evidence="2">
    <location>
        <begin position="28"/>
        <end position="164"/>
    </location>
</feature>